<sequence length="279" mass="31974">MKKRIAIPYSLLIVATGVAVFFMFRSTGLEYDLQQRNKELYTVKNELTDYNNLFQIDSVLVSGDIDGALNAYKRSFETNRDNRSLELRIALAKKFSELKTGASIIKIDTTTNDSNLTATVMSSMALNRYDSLNFIIEKKQVQLNALRRQLEQKSFGEYLQFKSKKNNELHYVGQVKNKKANGAGIAVLDTGSRYEGEWKDNERHGEGKFYWPDGEYYEGSYAKDKRSGLGTYYWPSGEKYVGQWAEDKRNGAGIFYSSDGEVVTKGIWKNDKLIEQREE</sequence>
<keyword evidence="2" id="KW-0812">Transmembrane</keyword>
<name>A0ABW3B568_9FLAO</name>
<keyword evidence="2" id="KW-1133">Transmembrane helix</keyword>
<feature type="transmembrane region" description="Helical" evidence="2">
    <location>
        <begin position="6"/>
        <end position="24"/>
    </location>
</feature>
<keyword evidence="2" id="KW-0472">Membrane</keyword>
<proteinExistence type="predicted"/>
<keyword evidence="1" id="KW-0677">Repeat</keyword>
<gene>
    <name evidence="3" type="ORF">ACFQZJ_09930</name>
</gene>
<dbReference type="Gene3D" id="2.20.110.10">
    <property type="entry name" value="Histone H3 K4-specific methyltransferase SET7/9 N-terminal domain"/>
    <property type="match status" value="2"/>
</dbReference>
<dbReference type="SMART" id="SM00698">
    <property type="entry name" value="MORN"/>
    <property type="match status" value="3"/>
</dbReference>
<comment type="caution">
    <text evidence="3">The sequence shown here is derived from an EMBL/GenBank/DDBJ whole genome shotgun (WGS) entry which is preliminary data.</text>
</comment>
<evidence type="ECO:0000256" key="2">
    <source>
        <dbReference type="SAM" id="Phobius"/>
    </source>
</evidence>
<dbReference type="EMBL" id="JBHTHY010000006">
    <property type="protein sequence ID" value="MFD0797779.1"/>
    <property type="molecule type" value="Genomic_DNA"/>
</dbReference>
<dbReference type="InterPro" id="IPR003409">
    <property type="entry name" value="MORN"/>
</dbReference>
<keyword evidence="4" id="KW-1185">Reference proteome</keyword>
<dbReference type="PANTHER" id="PTHR23084">
    <property type="entry name" value="PHOSPHATIDYLINOSITOL-4-PHOSPHATE 5-KINASE RELATED"/>
    <property type="match status" value="1"/>
</dbReference>
<reference evidence="4" key="1">
    <citation type="journal article" date="2019" name="Int. J. Syst. Evol. Microbiol.">
        <title>The Global Catalogue of Microorganisms (GCM) 10K type strain sequencing project: providing services to taxonomists for standard genome sequencing and annotation.</title>
        <authorList>
            <consortium name="The Broad Institute Genomics Platform"/>
            <consortium name="The Broad Institute Genome Sequencing Center for Infectious Disease"/>
            <person name="Wu L."/>
            <person name="Ma J."/>
        </authorList>
    </citation>
    <scope>NUCLEOTIDE SEQUENCE [LARGE SCALE GENOMIC DNA]</scope>
    <source>
        <strain evidence="4">CCUG 61948</strain>
    </source>
</reference>
<protein>
    <submittedName>
        <fullName evidence="3">MORN repeat-containing protein</fullName>
    </submittedName>
</protein>
<dbReference type="Pfam" id="PF02493">
    <property type="entry name" value="MORN"/>
    <property type="match status" value="4"/>
</dbReference>
<accession>A0ABW3B568</accession>
<organism evidence="3 4">
    <name type="scientific">Maribacter chungangensis</name>
    <dbReference type="NCBI Taxonomy" id="1069117"/>
    <lineage>
        <taxon>Bacteria</taxon>
        <taxon>Pseudomonadati</taxon>
        <taxon>Bacteroidota</taxon>
        <taxon>Flavobacteriia</taxon>
        <taxon>Flavobacteriales</taxon>
        <taxon>Flavobacteriaceae</taxon>
        <taxon>Maribacter</taxon>
    </lineage>
</organism>
<dbReference type="PANTHER" id="PTHR23084:SF263">
    <property type="entry name" value="MORN REPEAT-CONTAINING PROTEIN 1"/>
    <property type="match status" value="1"/>
</dbReference>
<evidence type="ECO:0000256" key="1">
    <source>
        <dbReference type="ARBA" id="ARBA00022737"/>
    </source>
</evidence>
<evidence type="ECO:0000313" key="3">
    <source>
        <dbReference type="EMBL" id="MFD0797779.1"/>
    </source>
</evidence>
<evidence type="ECO:0000313" key="4">
    <source>
        <dbReference type="Proteomes" id="UP001597012"/>
    </source>
</evidence>
<dbReference type="RefSeq" id="WP_379934239.1">
    <property type="nucleotide sequence ID" value="NZ_JBHTHY010000006.1"/>
</dbReference>
<dbReference type="SUPFAM" id="SSF82185">
    <property type="entry name" value="Histone H3 K4-specific methyltransferase SET7/9 N-terminal domain"/>
    <property type="match status" value="1"/>
</dbReference>
<dbReference type="Proteomes" id="UP001597012">
    <property type="component" value="Unassembled WGS sequence"/>
</dbReference>